<dbReference type="GO" id="GO:0005739">
    <property type="term" value="C:mitochondrion"/>
    <property type="evidence" value="ECO:0007669"/>
    <property type="project" value="GOC"/>
</dbReference>
<organism evidence="16 17">
    <name type="scientific">Triticum turgidum subsp. durum</name>
    <name type="common">Durum wheat</name>
    <name type="synonym">Triticum durum</name>
    <dbReference type="NCBI Taxonomy" id="4567"/>
    <lineage>
        <taxon>Eukaryota</taxon>
        <taxon>Viridiplantae</taxon>
        <taxon>Streptophyta</taxon>
        <taxon>Embryophyta</taxon>
        <taxon>Tracheophyta</taxon>
        <taxon>Spermatophyta</taxon>
        <taxon>Magnoliopsida</taxon>
        <taxon>Liliopsida</taxon>
        <taxon>Poales</taxon>
        <taxon>Poaceae</taxon>
        <taxon>BOP clade</taxon>
        <taxon>Pooideae</taxon>
        <taxon>Triticodae</taxon>
        <taxon>Triticeae</taxon>
        <taxon>Triticinae</taxon>
        <taxon>Triticum</taxon>
    </lineage>
</organism>
<keyword evidence="13" id="KW-0066">ATP synthesis</keyword>
<reference evidence="16 17" key="1">
    <citation type="submission" date="2017-09" db="EMBL/GenBank/DDBJ databases">
        <authorList>
            <consortium name="International Durum Wheat Genome Sequencing Consortium (IDWGSC)"/>
            <person name="Milanesi L."/>
        </authorList>
    </citation>
    <scope>NUCLEOTIDE SEQUENCE [LARGE SCALE GENOMIC DNA]</scope>
    <source>
        <strain evidence="17">cv. Svevo</strain>
    </source>
</reference>
<dbReference type="GO" id="GO:0042776">
    <property type="term" value="P:proton motive force-driven mitochondrial ATP synthesis"/>
    <property type="evidence" value="ECO:0007669"/>
    <property type="project" value="TreeGrafter"/>
</dbReference>
<dbReference type="FunFam" id="2.40.10.170:FF:000002">
    <property type="entry name" value="ATP synthase subunit beta, chloroplastic"/>
    <property type="match status" value="1"/>
</dbReference>
<comment type="similarity">
    <text evidence="2">Belongs to the ATPase alpha/beta chains family.</text>
</comment>
<dbReference type="GO" id="GO:0009535">
    <property type="term" value="C:chloroplast thylakoid membrane"/>
    <property type="evidence" value="ECO:0007669"/>
    <property type="project" value="TreeGrafter"/>
</dbReference>
<evidence type="ECO:0000256" key="2">
    <source>
        <dbReference type="ARBA" id="ARBA00008936"/>
    </source>
</evidence>
<dbReference type="Gramene" id="TRITD4Av1G094510.3">
    <property type="protein sequence ID" value="TRITD4Av1G094510.3"/>
    <property type="gene ID" value="TRITD4Av1G094510"/>
</dbReference>
<dbReference type="Gene3D" id="2.40.10.170">
    <property type="match status" value="1"/>
</dbReference>
<gene>
    <name evidence="16" type="ORF">TRITD_4Av1G094510</name>
</gene>
<evidence type="ECO:0000256" key="12">
    <source>
        <dbReference type="ARBA" id="ARBA00023196"/>
    </source>
</evidence>
<keyword evidence="9" id="KW-1278">Translocase</keyword>
<keyword evidence="7" id="KW-0375">Hydrogen ion transport</keyword>
<keyword evidence="12" id="KW-0139">CF(1)</keyword>
<evidence type="ECO:0000256" key="8">
    <source>
        <dbReference type="ARBA" id="ARBA00022840"/>
    </source>
</evidence>
<dbReference type="InterPro" id="IPR050053">
    <property type="entry name" value="ATPase_alpha/beta_chains"/>
</dbReference>
<evidence type="ECO:0000256" key="13">
    <source>
        <dbReference type="ARBA" id="ARBA00023310"/>
    </source>
</evidence>
<dbReference type="Proteomes" id="UP000324705">
    <property type="component" value="Chromosome 4A"/>
</dbReference>
<dbReference type="AlphaFoldDB" id="A0A9R0SBX5"/>
<evidence type="ECO:0000256" key="9">
    <source>
        <dbReference type="ARBA" id="ARBA00022967"/>
    </source>
</evidence>
<evidence type="ECO:0000256" key="6">
    <source>
        <dbReference type="ARBA" id="ARBA00022741"/>
    </source>
</evidence>
<dbReference type="EMBL" id="LT934117">
    <property type="protein sequence ID" value="VAH91334.1"/>
    <property type="molecule type" value="Genomic_DNA"/>
</dbReference>
<dbReference type="GO" id="GO:0046933">
    <property type="term" value="F:proton-transporting ATP synthase activity, rotational mechanism"/>
    <property type="evidence" value="ECO:0007669"/>
    <property type="project" value="TreeGrafter"/>
</dbReference>
<proteinExistence type="inferred from homology"/>
<dbReference type="GO" id="GO:0045259">
    <property type="term" value="C:proton-transporting ATP synthase complex"/>
    <property type="evidence" value="ECO:0007669"/>
    <property type="project" value="UniProtKB-KW"/>
</dbReference>
<keyword evidence="11" id="KW-0472">Membrane</keyword>
<dbReference type="PANTHER" id="PTHR15184:SF71">
    <property type="entry name" value="ATP SYNTHASE SUBUNIT BETA, MITOCHONDRIAL"/>
    <property type="match status" value="1"/>
</dbReference>
<keyword evidence="4" id="KW-0813">Transport</keyword>
<dbReference type="InterPro" id="IPR004100">
    <property type="entry name" value="ATPase_F1/V1/A1_a/bsu_N"/>
</dbReference>
<evidence type="ECO:0000256" key="5">
    <source>
        <dbReference type="ARBA" id="ARBA00022640"/>
    </source>
</evidence>
<evidence type="ECO:0000259" key="15">
    <source>
        <dbReference type="Pfam" id="PF02874"/>
    </source>
</evidence>
<dbReference type="SUPFAM" id="SSF50615">
    <property type="entry name" value="N-terminal domain of alpha and beta subunits of F1 ATP synthase"/>
    <property type="match status" value="1"/>
</dbReference>
<keyword evidence="5" id="KW-0934">Plastid</keyword>
<evidence type="ECO:0000256" key="10">
    <source>
        <dbReference type="ARBA" id="ARBA00023065"/>
    </source>
</evidence>
<keyword evidence="6" id="KW-0547">Nucleotide-binding</keyword>
<dbReference type="PANTHER" id="PTHR15184">
    <property type="entry name" value="ATP SYNTHASE"/>
    <property type="match status" value="1"/>
</dbReference>
<dbReference type="EC" id="7.1.2.2" evidence="3"/>
<dbReference type="GO" id="GO:0005524">
    <property type="term" value="F:ATP binding"/>
    <property type="evidence" value="ECO:0007669"/>
    <property type="project" value="UniProtKB-KW"/>
</dbReference>
<evidence type="ECO:0000256" key="3">
    <source>
        <dbReference type="ARBA" id="ARBA00012473"/>
    </source>
</evidence>
<feature type="domain" description="ATPase F1/V1/A1 complex alpha/beta subunit N-terminal" evidence="15">
    <location>
        <begin position="25"/>
        <end position="94"/>
    </location>
</feature>
<evidence type="ECO:0000256" key="14">
    <source>
        <dbReference type="ARBA" id="ARBA00048383"/>
    </source>
</evidence>
<keyword evidence="10" id="KW-0406">Ion transport</keyword>
<evidence type="ECO:0000313" key="16">
    <source>
        <dbReference type="EMBL" id="VAH91334.1"/>
    </source>
</evidence>
<comment type="subcellular location">
    <subcellularLocation>
        <location evidence="1">Membrane</location>
        <topology evidence="1">Peripheral membrane protein</topology>
    </subcellularLocation>
</comment>
<sequence length="139" mass="15493">MRTNPTTSPPGVSTIEEKSTGRIDQIIRPMLDVTFPPDKLPYIYNALVVQSRDTADKQINVTCEVQQLLGNNRVRVVAMSDMDGLMRGMEVIDTRAPLNSSATFPIRRSVPAFIELDTKLSIFETGIKVVDLLAPYRRG</sequence>
<dbReference type="Pfam" id="PF02874">
    <property type="entry name" value="ATP-synt_ab_N"/>
    <property type="match status" value="1"/>
</dbReference>
<dbReference type="CDD" id="cd18115">
    <property type="entry name" value="ATP-synt_F1_beta_N"/>
    <property type="match status" value="1"/>
</dbReference>
<evidence type="ECO:0000256" key="11">
    <source>
        <dbReference type="ARBA" id="ARBA00023136"/>
    </source>
</evidence>
<evidence type="ECO:0000256" key="7">
    <source>
        <dbReference type="ARBA" id="ARBA00022781"/>
    </source>
</evidence>
<keyword evidence="17" id="KW-1185">Reference proteome</keyword>
<keyword evidence="8" id="KW-0067">ATP-binding</keyword>
<evidence type="ECO:0000256" key="4">
    <source>
        <dbReference type="ARBA" id="ARBA00022448"/>
    </source>
</evidence>
<evidence type="ECO:0000313" key="17">
    <source>
        <dbReference type="Proteomes" id="UP000324705"/>
    </source>
</evidence>
<dbReference type="InterPro" id="IPR036121">
    <property type="entry name" value="ATPase_F1/V1/A1_a/bsu_N_sf"/>
</dbReference>
<accession>A0A9R0SBX5</accession>
<name>A0A9R0SBX5_TRITD</name>
<comment type="catalytic activity">
    <reaction evidence="14">
        <text>ATP + H2O + 4 H(+)(in) = ADP + phosphate + 5 H(+)(out)</text>
        <dbReference type="Rhea" id="RHEA:57720"/>
        <dbReference type="ChEBI" id="CHEBI:15377"/>
        <dbReference type="ChEBI" id="CHEBI:15378"/>
        <dbReference type="ChEBI" id="CHEBI:30616"/>
        <dbReference type="ChEBI" id="CHEBI:43474"/>
        <dbReference type="ChEBI" id="CHEBI:456216"/>
        <dbReference type="EC" id="7.1.2.2"/>
    </reaction>
</comment>
<dbReference type="Gene3D" id="3.40.50.12240">
    <property type="match status" value="1"/>
</dbReference>
<protein>
    <recommendedName>
        <fullName evidence="3">H(+)-transporting two-sector ATPase</fullName>
        <ecNumber evidence="3">7.1.2.2</ecNumber>
    </recommendedName>
</protein>
<evidence type="ECO:0000256" key="1">
    <source>
        <dbReference type="ARBA" id="ARBA00004170"/>
    </source>
</evidence>